<evidence type="ECO:0000313" key="2">
    <source>
        <dbReference type="Proteomes" id="UP000242642"/>
    </source>
</evidence>
<accession>A0A1I0DFU4</accession>
<reference evidence="2" key="1">
    <citation type="submission" date="2016-10" db="EMBL/GenBank/DDBJ databases">
        <authorList>
            <person name="Varghese N."/>
            <person name="Submissions S."/>
        </authorList>
    </citation>
    <scope>NUCLEOTIDE SEQUENCE [LARGE SCALE GENOMIC DNA]</scope>
    <source>
        <strain evidence="2">DSM 18579</strain>
    </source>
</reference>
<evidence type="ECO:0000313" key="1">
    <source>
        <dbReference type="EMBL" id="SET30648.1"/>
    </source>
</evidence>
<keyword evidence="2" id="KW-1185">Reference proteome</keyword>
<dbReference type="SUPFAM" id="SSF56436">
    <property type="entry name" value="C-type lectin-like"/>
    <property type="match status" value="1"/>
</dbReference>
<dbReference type="OrthoDB" id="7065811at2"/>
<protein>
    <submittedName>
        <fullName evidence="1">Uncharacterized protein</fullName>
    </submittedName>
</protein>
<proteinExistence type="predicted"/>
<sequence>MPNEFWPDTPAPPYLSGGIGNEIQQKTAANNPDIFCKTQGSSYRLPSIGEFHAGAKNVFPGGDFERQSPAHWSQFIDNDITKNMLPVNSNRTVNGSLYNEWGDVTKYVNGWESGNYWSTEQSVAQDRAYGGRNRVGGYGRPVFISTGTTSYPPVETNGFEYRVFTNVTSLFNVACVRDLVPTPSTPSPSKS</sequence>
<gene>
    <name evidence="1" type="ORF">SAMN02583745_01958</name>
</gene>
<dbReference type="InterPro" id="IPR016187">
    <property type="entry name" value="CTDL_fold"/>
</dbReference>
<dbReference type="Gene3D" id="3.10.100.10">
    <property type="entry name" value="Mannose-Binding Protein A, subunit A"/>
    <property type="match status" value="1"/>
</dbReference>
<dbReference type="Proteomes" id="UP000242642">
    <property type="component" value="Unassembled WGS sequence"/>
</dbReference>
<dbReference type="AlphaFoldDB" id="A0A1I0DFU4"/>
<dbReference type="InterPro" id="IPR016186">
    <property type="entry name" value="C-type_lectin-like/link_sf"/>
</dbReference>
<name>A0A1I0DFU4_9GAMM</name>
<dbReference type="EMBL" id="FOHV01000015">
    <property type="protein sequence ID" value="SET30648.1"/>
    <property type="molecule type" value="Genomic_DNA"/>
</dbReference>
<organism evidence="1 2">
    <name type="scientific">Thorsellia anophelis DSM 18579</name>
    <dbReference type="NCBI Taxonomy" id="1123402"/>
    <lineage>
        <taxon>Bacteria</taxon>
        <taxon>Pseudomonadati</taxon>
        <taxon>Pseudomonadota</taxon>
        <taxon>Gammaproteobacteria</taxon>
        <taxon>Enterobacterales</taxon>
        <taxon>Thorselliaceae</taxon>
        <taxon>Thorsellia</taxon>
    </lineage>
</organism>
<dbReference type="RefSeq" id="WP_093320359.1">
    <property type="nucleotide sequence ID" value="NZ_FOHV01000015.1"/>
</dbReference>